<dbReference type="RefSeq" id="WP_074490640.1">
    <property type="nucleotide sequence ID" value="NZ_FPAM01000010.1"/>
</dbReference>
<evidence type="ECO:0008006" key="11">
    <source>
        <dbReference type="Google" id="ProtNLM"/>
    </source>
</evidence>
<protein>
    <recommendedName>
        <fullName evidence="11">Resolvase/invertase-type recombinase catalytic domain-containing protein</fullName>
    </recommendedName>
</protein>
<dbReference type="PROSITE" id="PS51737">
    <property type="entry name" value="RECOMBINASE_DNA_BIND"/>
    <property type="match status" value="1"/>
</dbReference>
<keyword evidence="1" id="KW-0229">DNA integration</keyword>
<dbReference type="CDD" id="cd00338">
    <property type="entry name" value="Ser_Recombinase"/>
    <property type="match status" value="1"/>
</dbReference>
<dbReference type="GO" id="GO:0015074">
    <property type="term" value="P:DNA integration"/>
    <property type="evidence" value="ECO:0007669"/>
    <property type="project" value="UniProtKB-KW"/>
</dbReference>
<dbReference type="Gene3D" id="3.40.50.1390">
    <property type="entry name" value="Resolvase, N-terminal catalytic domain"/>
    <property type="match status" value="1"/>
</dbReference>
<dbReference type="Pfam" id="PF00239">
    <property type="entry name" value="Resolvase"/>
    <property type="match status" value="1"/>
</dbReference>
<keyword evidence="2" id="KW-0238">DNA-binding</keyword>
<evidence type="ECO:0000259" key="8">
    <source>
        <dbReference type="PROSITE" id="PS51737"/>
    </source>
</evidence>
<dbReference type="Proteomes" id="UP000186720">
    <property type="component" value="Unassembled WGS sequence"/>
</dbReference>
<dbReference type="OrthoDB" id="9815006at2"/>
<dbReference type="PROSITE" id="PS00397">
    <property type="entry name" value="RECOMBINASES_1"/>
    <property type="match status" value="1"/>
</dbReference>
<dbReference type="AlphaFoldDB" id="A0A1Q6A248"/>
<dbReference type="GO" id="GO:0000150">
    <property type="term" value="F:DNA strand exchange activity"/>
    <property type="evidence" value="ECO:0007669"/>
    <property type="project" value="InterPro"/>
</dbReference>
<dbReference type="InterPro" id="IPR006118">
    <property type="entry name" value="Recombinase_CS"/>
</dbReference>
<reference evidence="9 10" key="1">
    <citation type="submission" date="2016-11" db="EMBL/GenBank/DDBJ databases">
        <title>Whole Genome Sequencing of Mucilaginibacter polytrichastri RG4-7(T) isolated from the moss sample.</title>
        <authorList>
            <person name="Li Y."/>
        </authorList>
    </citation>
    <scope>NUCLEOTIDE SEQUENCE [LARGE SCALE GENOMIC DNA]</scope>
    <source>
        <strain evidence="9 10">RG4-7</strain>
    </source>
</reference>
<evidence type="ECO:0000313" key="10">
    <source>
        <dbReference type="Proteomes" id="UP000186720"/>
    </source>
</evidence>
<evidence type="ECO:0000256" key="4">
    <source>
        <dbReference type="PIRSR" id="PIRSR606118-50"/>
    </source>
</evidence>
<dbReference type="STRING" id="1302689.RG47T_3559"/>
<name>A0A1Q6A248_9SPHI</name>
<evidence type="ECO:0000256" key="3">
    <source>
        <dbReference type="ARBA" id="ARBA00023172"/>
    </source>
</evidence>
<dbReference type="InterPro" id="IPR050639">
    <property type="entry name" value="SSR_resolvase"/>
</dbReference>
<dbReference type="Gene3D" id="3.90.1750.20">
    <property type="entry name" value="Putative Large Serine Recombinase, Chain B, Domain 2"/>
    <property type="match status" value="1"/>
</dbReference>
<evidence type="ECO:0000256" key="1">
    <source>
        <dbReference type="ARBA" id="ARBA00022908"/>
    </source>
</evidence>
<evidence type="ECO:0000256" key="6">
    <source>
        <dbReference type="SAM" id="Coils"/>
    </source>
</evidence>
<sequence>MKSAYIYVRVSTDEQKRKGYSLPEQEDRLLKHCDHNDIKVKGIYREDFSAKNFNRPEWKKLIAMVKKKSSHEENNILFIKWDRFSRNIQYAYEMIGILRKHNTAVMAIDQPIDLTIPESSVMLAVYLSVPEAENTRRALNTTNGIRRAKQMGRYPNKAPLGFINLTGLDGKKFIAPTQPEAGIIRWVFQQLAKNIYKIAEVRNMAYAKGFRCSSSNFSKLIRNPVYCGLISIKLDSLERQMIKGIHDPLISEALFYEVQDIINTKRKINSKTDELKATFFLKEFLVCPVCARKLTGSFSQGSTKKYPYYHCPRKCKTRINAFKLNDSYKHQLQQFSLSNKVTELFNCIVEDSNTITQKAEYLQVRKIIIRQLEEQEATLSKARKLFVSDILKYDDYSDLKKECKANLDCLKKELDDIVIKLKSIDKQRQSGNYPFVNIFQGYSNFDIADKKSLAILIPPGNLNLQTGDVSLDLNNALSKILSQTDKPFHKNEFYR</sequence>
<dbReference type="SUPFAM" id="SSF53041">
    <property type="entry name" value="Resolvase-like"/>
    <property type="match status" value="1"/>
</dbReference>
<dbReference type="InterPro" id="IPR038109">
    <property type="entry name" value="DNA_bind_recomb_sf"/>
</dbReference>
<organism evidence="9 10">
    <name type="scientific">Mucilaginibacter polytrichastri</name>
    <dbReference type="NCBI Taxonomy" id="1302689"/>
    <lineage>
        <taxon>Bacteria</taxon>
        <taxon>Pseudomonadati</taxon>
        <taxon>Bacteroidota</taxon>
        <taxon>Sphingobacteriia</taxon>
        <taxon>Sphingobacteriales</taxon>
        <taxon>Sphingobacteriaceae</taxon>
        <taxon>Mucilaginibacter</taxon>
    </lineage>
</organism>
<comment type="caution">
    <text evidence="9">The sequence shown here is derived from an EMBL/GenBank/DDBJ whole genome shotgun (WGS) entry which is preliminary data.</text>
</comment>
<feature type="domain" description="Resolvase/invertase-type recombinase catalytic" evidence="7">
    <location>
        <begin position="3"/>
        <end position="152"/>
    </location>
</feature>
<keyword evidence="6" id="KW-0175">Coiled coil</keyword>
<feature type="active site" description="O-(5'-phospho-DNA)-serine intermediate" evidence="4 5">
    <location>
        <position position="11"/>
    </location>
</feature>
<feature type="domain" description="Recombinase" evidence="8">
    <location>
        <begin position="159"/>
        <end position="268"/>
    </location>
</feature>
<dbReference type="Pfam" id="PF07508">
    <property type="entry name" value="Recombinase"/>
    <property type="match status" value="1"/>
</dbReference>
<keyword evidence="3" id="KW-0233">DNA recombination</keyword>
<dbReference type="PANTHER" id="PTHR30461:SF2">
    <property type="entry name" value="SERINE RECOMBINASE PINE-RELATED"/>
    <property type="match status" value="1"/>
</dbReference>
<dbReference type="InterPro" id="IPR006119">
    <property type="entry name" value="Resolv_N"/>
</dbReference>
<accession>A0A1Q6A248</accession>
<dbReference type="EMBL" id="MPPL01000001">
    <property type="protein sequence ID" value="OKS88095.1"/>
    <property type="molecule type" value="Genomic_DNA"/>
</dbReference>
<proteinExistence type="predicted"/>
<dbReference type="GO" id="GO:0003677">
    <property type="term" value="F:DNA binding"/>
    <property type="evidence" value="ECO:0007669"/>
    <property type="project" value="UniProtKB-KW"/>
</dbReference>
<dbReference type="PROSITE" id="PS51736">
    <property type="entry name" value="RECOMBINASES_3"/>
    <property type="match status" value="1"/>
</dbReference>
<dbReference type="PANTHER" id="PTHR30461">
    <property type="entry name" value="DNA-INVERTASE FROM LAMBDOID PROPHAGE"/>
    <property type="match status" value="1"/>
</dbReference>
<evidence type="ECO:0000256" key="5">
    <source>
        <dbReference type="PROSITE-ProRule" id="PRU10137"/>
    </source>
</evidence>
<keyword evidence="10" id="KW-1185">Reference proteome</keyword>
<dbReference type="InterPro" id="IPR011109">
    <property type="entry name" value="DNA_bind_recombinase_dom"/>
</dbReference>
<evidence type="ECO:0000313" key="9">
    <source>
        <dbReference type="EMBL" id="OKS88095.1"/>
    </source>
</evidence>
<dbReference type="InterPro" id="IPR036162">
    <property type="entry name" value="Resolvase-like_N_sf"/>
</dbReference>
<feature type="coiled-coil region" evidence="6">
    <location>
        <begin position="393"/>
        <end position="427"/>
    </location>
</feature>
<dbReference type="SMART" id="SM00857">
    <property type="entry name" value="Resolvase"/>
    <property type="match status" value="1"/>
</dbReference>
<evidence type="ECO:0000256" key="2">
    <source>
        <dbReference type="ARBA" id="ARBA00023125"/>
    </source>
</evidence>
<gene>
    <name evidence="9" type="ORF">RG47T_3559</name>
</gene>
<evidence type="ECO:0000259" key="7">
    <source>
        <dbReference type="PROSITE" id="PS51736"/>
    </source>
</evidence>